<evidence type="ECO:0000256" key="2">
    <source>
        <dbReference type="ARBA" id="ARBA00008335"/>
    </source>
</evidence>
<evidence type="ECO:0000256" key="3">
    <source>
        <dbReference type="ARBA" id="ARBA00022448"/>
    </source>
</evidence>
<dbReference type="Proteomes" id="UP000182725">
    <property type="component" value="Unassembled WGS sequence"/>
</dbReference>
<dbReference type="InterPro" id="IPR011701">
    <property type="entry name" value="MFS"/>
</dbReference>
<dbReference type="Gene3D" id="1.20.1250.20">
    <property type="entry name" value="MFS general substrate transporter like domains"/>
    <property type="match status" value="1"/>
</dbReference>
<feature type="transmembrane region" description="Helical" evidence="8">
    <location>
        <begin position="298"/>
        <end position="317"/>
    </location>
</feature>
<dbReference type="Pfam" id="PF07690">
    <property type="entry name" value="MFS_1"/>
    <property type="match status" value="1"/>
</dbReference>
<organism evidence="10 11">
    <name type="scientific">Arthrobacter alpinus</name>
    <dbReference type="NCBI Taxonomy" id="656366"/>
    <lineage>
        <taxon>Bacteria</taxon>
        <taxon>Bacillati</taxon>
        <taxon>Actinomycetota</taxon>
        <taxon>Actinomycetes</taxon>
        <taxon>Micrococcales</taxon>
        <taxon>Micrococcaceae</taxon>
        <taxon>Arthrobacter</taxon>
    </lineage>
</organism>
<dbReference type="GO" id="GO:0022857">
    <property type="term" value="F:transmembrane transporter activity"/>
    <property type="evidence" value="ECO:0007669"/>
    <property type="project" value="InterPro"/>
</dbReference>
<feature type="transmembrane region" description="Helical" evidence="8">
    <location>
        <begin position="188"/>
        <end position="207"/>
    </location>
</feature>
<feature type="transmembrane region" description="Helical" evidence="8">
    <location>
        <begin position="237"/>
        <end position="255"/>
    </location>
</feature>
<evidence type="ECO:0000256" key="7">
    <source>
        <dbReference type="ARBA" id="ARBA00023136"/>
    </source>
</evidence>
<dbReference type="AlphaFoldDB" id="A0A1H5DMK5"/>
<dbReference type="InterPro" id="IPR020846">
    <property type="entry name" value="MFS_dom"/>
</dbReference>
<name>A0A1H5DMK5_9MICC</name>
<feature type="transmembrane region" description="Helical" evidence="8">
    <location>
        <begin position="323"/>
        <end position="344"/>
    </location>
</feature>
<dbReference type="EMBL" id="FNTV01000001">
    <property type="protein sequence ID" value="SED80099.1"/>
    <property type="molecule type" value="Genomic_DNA"/>
</dbReference>
<feature type="transmembrane region" description="Helical" evidence="8">
    <location>
        <begin position="97"/>
        <end position="116"/>
    </location>
</feature>
<dbReference type="SUPFAM" id="SSF103473">
    <property type="entry name" value="MFS general substrate transporter"/>
    <property type="match status" value="1"/>
</dbReference>
<accession>A0A1H5DMK5</accession>
<keyword evidence="4" id="KW-1003">Cell membrane</keyword>
<dbReference type="GO" id="GO:0005886">
    <property type="term" value="C:plasma membrane"/>
    <property type="evidence" value="ECO:0007669"/>
    <property type="project" value="UniProtKB-SubCell"/>
</dbReference>
<dbReference type="InterPro" id="IPR036259">
    <property type="entry name" value="MFS_trans_sf"/>
</dbReference>
<dbReference type="CDD" id="cd17324">
    <property type="entry name" value="MFS_NepI_like"/>
    <property type="match status" value="1"/>
</dbReference>
<keyword evidence="7 8" id="KW-0472">Membrane</keyword>
<evidence type="ECO:0000256" key="8">
    <source>
        <dbReference type="SAM" id="Phobius"/>
    </source>
</evidence>
<proteinExistence type="inferred from homology"/>
<feature type="transmembrane region" description="Helical" evidence="8">
    <location>
        <begin position="71"/>
        <end position="90"/>
    </location>
</feature>
<feature type="domain" description="Major facilitator superfamily (MFS) profile" evidence="9">
    <location>
        <begin position="33"/>
        <end position="413"/>
    </location>
</feature>
<dbReference type="PANTHER" id="PTHR43271">
    <property type="entry name" value="BLL2771 PROTEIN"/>
    <property type="match status" value="1"/>
</dbReference>
<evidence type="ECO:0000256" key="1">
    <source>
        <dbReference type="ARBA" id="ARBA00004651"/>
    </source>
</evidence>
<evidence type="ECO:0000259" key="9">
    <source>
        <dbReference type="PROSITE" id="PS50850"/>
    </source>
</evidence>
<dbReference type="PROSITE" id="PS50850">
    <property type="entry name" value="MFS"/>
    <property type="match status" value="1"/>
</dbReference>
<feature type="transmembrane region" description="Helical" evidence="8">
    <location>
        <begin position="365"/>
        <end position="383"/>
    </location>
</feature>
<feature type="transmembrane region" description="Helical" evidence="8">
    <location>
        <begin position="122"/>
        <end position="145"/>
    </location>
</feature>
<keyword evidence="6 8" id="KW-1133">Transmembrane helix</keyword>
<feature type="transmembrane region" description="Helical" evidence="8">
    <location>
        <begin position="389"/>
        <end position="409"/>
    </location>
</feature>
<comment type="subcellular location">
    <subcellularLocation>
        <location evidence="1">Cell membrane</location>
        <topology evidence="1">Multi-pass membrane protein</topology>
    </subcellularLocation>
</comment>
<feature type="transmembrane region" description="Helical" evidence="8">
    <location>
        <begin position="157"/>
        <end position="176"/>
    </location>
</feature>
<evidence type="ECO:0000313" key="11">
    <source>
        <dbReference type="Proteomes" id="UP000182725"/>
    </source>
</evidence>
<gene>
    <name evidence="10" type="ORF">SAMN04489740_0018</name>
</gene>
<sequence length="431" mass="44469">MNRIGLTRVSANWPAPDTSWAGHLQGTSGYRRVLAALACAGVATFAQLYSLQGILPLLSRDLDVTAAQTSLSISAATVGLAVAVLPWSFVADRWGRVRTMGLAVILATILGLLVPLSPTFEVLLLLRVLEGAALGGIPALAIAYLTEEVSPRHAAAAAGAYVAGTTLGGLFGRLLAGPVADVAGWRMGTLAVSLCAAAAAAGFLVLAPKPRGFVPSRTEGFGAVLGKLIPQLRNAKLLALYAQAFLLMGTFVSVYNYLGFRLEAPPYLFPASAVALLFLAYLAGTISSKAVSSLASRWGRRTVLLACTATMVTGLALTLASPVVMILVGLVLFTAGFFGAHSIASGWTGALATTGRAQASSLYNLSYYAGSSVVGWSSGLVFQHSGWSAMVAVLAVLMFLAAVAAMVLLPARNAGERKATESAPGLRRFGA</sequence>
<protein>
    <submittedName>
        <fullName evidence="10">Predicted arabinose efflux permease, MFS family</fullName>
    </submittedName>
</protein>
<evidence type="ECO:0000256" key="5">
    <source>
        <dbReference type="ARBA" id="ARBA00022692"/>
    </source>
</evidence>
<evidence type="ECO:0000256" key="6">
    <source>
        <dbReference type="ARBA" id="ARBA00022989"/>
    </source>
</evidence>
<evidence type="ECO:0000313" key="10">
    <source>
        <dbReference type="EMBL" id="SED80099.1"/>
    </source>
</evidence>
<reference evidence="10 11" key="1">
    <citation type="submission" date="2016-10" db="EMBL/GenBank/DDBJ databases">
        <authorList>
            <person name="de Groot N.N."/>
        </authorList>
    </citation>
    <scope>NUCLEOTIDE SEQUENCE [LARGE SCALE GENOMIC DNA]</scope>
    <source>
        <strain evidence="10 11">DSM 22274</strain>
    </source>
</reference>
<dbReference type="PANTHER" id="PTHR43271:SF1">
    <property type="entry name" value="INNER MEMBRANE TRANSPORT PROTEIN YNFM"/>
    <property type="match status" value="1"/>
</dbReference>
<feature type="transmembrane region" description="Helical" evidence="8">
    <location>
        <begin position="33"/>
        <end position="51"/>
    </location>
</feature>
<comment type="similarity">
    <text evidence="2">Belongs to the major facilitator superfamily.</text>
</comment>
<feature type="transmembrane region" description="Helical" evidence="8">
    <location>
        <begin position="267"/>
        <end position="286"/>
    </location>
</feature>
<evidence type="ECO:0000256" key="4">
    <source>
        <dbReference type="ARBA" id="ARBA00022475"/>
    </source>
</evidence>
<keyword evidence="5 8" id="KW-0812">Transmembrane</keyword>
<keyword evidence="3" id="KW-0813">Transport</keyword>